<dbReference type="InterPro" id="IPR017956">
    <property type="entry name" value="AT_hook_DNA-bd_motif"/>
</dbReference>
<sequence>MQVATLFRETSALLGGSNDTSEGSVSKFNEYQHLDSRLNSCCFSCFSLNSYEEESPTLPAPSTDQQFLVKSFKERKKHDRFNGMPEEEVSKRTLPDHLSCNLDIVIIGINPGLFAAFNGHHYAGPGNHFWKCLYLSGIIQEPMTAEDDYKLLQCGIGFTNMVERATKGSADLTRKEIKKGSQILLEKLQKFKPKIAVFNGKLIYEVFSGKKDFNFGRQPGLVDGTNTYMWVMPSSSARCAQLPRASDKVPFYSALKKFRDYLNGLLPEIDESDIVFCNSKLKNYKEDSRDDLDGDLSLILKKEDDEEPSLKKKRGRPKKNKLLDGEEVKREPKEKLPTLFDDDPSKKKRGRPKKIKGENNAPVGFNNSDLDIKPEKSNSSEISSLPSIYNMVGNQMRCNSFVSSPVSCPVSYNRSDTISPGDSRSHSTDHLSHSDVKENTPLYESNTFTEEPSTSPKTEYPPSSMKEEPNAQNNECCFPSASVKDETPPQGFLEYDSFSMDPDSNSRYLSPKPQQQQQQHHQQQQQQQQQQSAEYQVKPHGTSNTSDMTSKSLSRLESLVDQIPNITETDISPLSTVVTEQYSEDSAYLSDYPRTYSVQSLAVSEYQGGNCYSNPLANDYNTNHSSSQSPTNLNLQEKSLMPTYHDTSSYPNVMRPTPSHPYLVNSYNNFRIGTHAHSGEPDNSPSYSYPSAYPNPHPTPGYNFHLTGPNFLYSPYPNNSYMQHPTSTGFMPDVFKSDM</sequence>
<keyword evidence="4" id="KW-0378">Hydrolase</keyword>
<evidence type="ECO:0000256" key="18">
    <source>
        <dbReference type="SAM" id="MobiDB-lite"/>
    </source>
</evidence>
<feature type="region of interest" description="Disordered" evidence="18">
    <location>
        <begin position="410"/>
        <end position="552"/>
    </location>
</feature>
<dbReference type="AlphaFoldDB" id="A0A3Q0INS9"/>
<feature type="compositionally biased region" description="Basic residues" evidence="18">
    <location>
        <begin position="311"/>
        <end position="320"/>
    </location>
</feature>
<dbReference type="KEGG" id="dci:103507244"/>
<keyword evidence="11" id="KW-0539">Nucleus</keyword>
<dbReference type="InterPro" id="IPR036895">
    <property type="entry name" value="Uracil-DNA_glycosylase-like_sf"/>
</dbReference>
<evidence type="ECO:0000256" key="8">
    <source>
        <dbReference type="ARBA" id="ARBA00023159"/>
    </source>
</evidence>
<evidence type="ECO:0000256" key="14">
    <source>
        <dbReference type="ARBA" id="ARBA00064519"/>
    </source>
</evidence>
<evidence type="ECO:0000256" key="7">
    <source>
        <dbReference type="ARBA" id="ARBA00023015"/>
    </source>
</evidence>
<feature type="compositionally biased region" description="Basic and acidic residues" evidence="18">
    <location>
        <begin position="321"/>
        <end position="336"/>
    </location>
</feature>
<keyword evidence="7" id="KW-0805">Transcription regulation</keyword>
<organism evidence="20 21">
    <name type="scientific">Diaphorina citri</name>
    <name type="common">Asian citrus psyllid</name>
    <dbReference type="NCBI Taxonomy" id="121845"/>
    <lineage>
        <taxon>Eukaryota</taxon>
        <taxon>Metazoa</taxon>
        <taxon>Ecdysozoa</taxon>
        <taxon>Arthropoda</taxon>
        <taxon>Hexapoda</taxon>
        <taxon>Insecta</taxon>
        <taxon>Pterygota</taxon>
        <taxon>Neoptera</taxon>
        <taxon>Paraneoptera</taxon>
        <taxon>Hemiptera</taxon>
        <taxon>Sternorrhyncha</taxon>
        <taxon>Psylloidea</taxon>
        <taxon>Psyllidae</taxon>
        <taxon>Diaphorininae</taxon>
        <taxon>Diaphorina</taxon>
    </lineage>
</organism>
<keyword evidence="8" id="KW-0010">Activator</keyword>
<evidence type="ECO:0000256" key="2">
    <source>
        <dbReference type="ARBA" id="ARBA00022499"/>
    </source>
</evidence>
<evidence type="ECO:0000259" key="19">
    <source>
        <dbReference type="Pfam" id="PF03167"/>
    </source>
</evidence>
<dbReference type="CDD" id="cd10028">
    <property type="entry name" value="UDG-F2_TDG_MUG"/>
    <property type="match status" value="1"/>
</dbReference>
<dbReference type="GO" id="GO:0005654">
    <property type="term" value="C:nucleoplasm"/>
    <property type="evidence" value="ECO:0007669"/>
    <property type="project" value="UniProtKB-ARBA"/>
</dbReference>
<feature type="compositionally biased region" description="Polar residues" evidence="18">
    <location>
        <begin position="412"/>
        <end position="422"/>
    </location>
</feature>
<evidence type="ECO:0000256" key="6">
    <source>
        <dbReference type="ARBA" id="ARBA00022853"/>
    </source>
</evidence>
<proteinExistence type="inferred from homology"/>
<dbReference type="Gene3D" id="3.40.470.10">
    <property type="entry name" value="Uracil-DNA glycosylase-like domain"/>
    <property type="match status" value="1"/>
</dbReference>
<comment type="subunit">
    <text evidence="14">Homodimer. Interacts with AICDA and GADD45A.</text>
</comment>
<comment type="subcellular location">
    <subcellularLocation>
        <location evidence="1">Nucleus</location>
    </subcellularLocation>
</comment>
<dbReference type="GO" id="GO:0032183">
    <property type="term" value="F:SUMO binding"/>
    <property type="evidence" value="ECO:0007669"/>
    <property type="project" value="UniProtKB-ARBA"/>
</dbReference>
<dbReference type="RefSeq" id="XP_026677959.1">
    <property type="nucleotide sequence ID" value="XM_026822158.1"/>
</dbReference>
<accession>A0A3Q0INS9</accession>
<feature type="region of interest" description="Disordered" evidence="18">
    <location>
        <begin position="305"/>
        <end position="382"/>
    </location>
</feature>
<dbReference type="PRINTS" id="PR00929">
    <property type="entry name" value="ATHOOK"/>
</dbReference>
<dbReference type="Proteomes" id="UP000079169">
    <property type="component" value="Unplaced"/>
</dbReference>
<keyword evidence="20" id="KW-1185">Reference proteome</keyword>
<evidence type="ECO:0000313" key="21">
    <source>
        <dbReference type="RefSeq" id="XP_026677959.1"/>
    </source>
</evidence>
<evidence type="ECO:0000313" key="20">
    <source>
        <dbReference type="Proteomes" id="UP000079169"/>
    </source>
</evidence>
<evidence type="ECO:0000256" key="10">
    <source>
        <dbReference type="ARBA" id="ARBA00023204"/>
    </source>
</evidence>
<keyword evidence="10" id="KW-0234">DNA repair</keyword>
<reference evidence="21" key="1">
    <citation type="submission" date="2025-08" db="UniProtKB">
        <authorList>
            <consortium name="RefSeq"/>
        </authorList>
    </citation>
    <scope>IDENTIFICATION</scope>
</reference>
<feature type="compositionally biased region" description="Polar residues" evidence="18">
    <location>
        <begin position="442"/>
        <end position="457"/>
    </location>
</feature>
<dbReference type="PANTHER" id="PTHR12159">
    <property type="entry name" value="G/T AND G/U MISMATCH-SPECIFIC DNA GLYCOSYLASE"/>
    <property type="match status" value="1"/>
</dbReference>
<dbReference type="SMART" id="SM00384">
    <property type="entry name" value="AT_hook"/>
    <property type="match status" value="2"/>
</dbReference>
<comment type="catalytic activity">
    <reaction evidence="12">
        <text>Hydrolyzes mismatched double-stranded DNA and polynucleotides, releasing free thymine.</text>
        <dbReference type="EC" id="3.2.2.29"/>
    </reaction>
</comment>
<dbReference type="PaxDb" id="121845-A0A3Q0INS9"/>
<dbReference type="InterPro" id="IPR015637">
    <property type="entry name" value="MUG/TDG"/>
</dbReference>
<evidence type="ECO:0000256" key="1">
    <source>
        <dbReference type="ARBA" id="ARBA00004123"/>
    </source>
</evidence>
<evidence type="ECO:0000256" key="12">
    <source>
        <dbReference type="ARBA" id="ARBA00052915"/>
    </source>
</evidence>
<dbReference type="GO" id="GO:0004844">
    <property type="term" value="F:uracil DNA N-glycosylase activity"/>
    <property type="evidence" value="ECO:0007669"/>
    <property type="project" value="TreeGrafter"/>
</dbReference>
<keyword evidence="2" id="KW-1017">Isopeptide bond</keyword>
<evidence type="ECO:0000256" key="3">
    <source>
        <dbReference type="ARBA" id="ARBA00022763"/>
    </source>
</evidence>
<dbReference type="Pfam" id="PF03167">
    <property type="entry name" value="UDG"/>
    <property type="match status" value="1"/>
</dbReference>
<evidence type="ECO:0000256" key="9">
    <source>
        <dbReference type="ARBA" id="ARBA00023163"/>
    </source>
</evidence>
<keyword evidence="6" id="KW-0156">Chromatin regulator</keyword>
<dbReference type="FunFam" id="3.40.470.10:FF:000002">
    <property type="entry name" value="G/T mismatch-specific thymine DNA glycosylase"/>
    <property type="match status" value="1"/>
</dbReference>
<keyword evidence="5" id="KW-0832">Ubl conjugation</keyword>
<evidence type="ECO:0000256" key="5">
    <source>
        <dbReference type="ARBA" id="ARBA00022843"/>
    </source>
</evidence>
<evidence type="ECO:0000256" key="15">
    <source>
        <dbReference type="ARBA" id="ARBA00066769"/>
    </source>
</evidence>
<evidence type="ECO:0000256" key="11">
    <source>
        <dbReference type="ARBA" id="ARBA00023242"/>
    </source>
</evidence>
<dbReference type="STRING" id="121845.A0A3Q0INS9"/>
<feature type="compositionally biased region" description="Low complexity" evidence="18">
    <location>
        <begin position="514"/>
        <end position="531"/>
    </location>
</feature>
<dbReference type="GO" id="GO:0003677">
    <property type="term" value="F:DNA binding"/>
    <property type="evidence" value="ECO:0007669"/>
    <property type="project" value="InterPro"/>
</dbReference>
<dbReference type="InterPro" id="IPR005122">
    <property type="entry name" value="Uracil-DNA_glycosylase-like"/>
</dbReference>
<dbReference type="GO" id="GO:0006285">
    <property type="term" value="P:base-excision repair, AP site formation"/>
    <property type="evidence" value="ECO:0007669"/>
    <property type="project" value="InterPro"/>
</dbReference>
<dbReference type="SUPFAM" id="SSF52141">
    <property type="entry name" value="Uracil-DNA glycosylase-like"/>
    <property type="match status" value="1"/>
</dbReference>
<feature type="compositionally biased region" description="Polar residues" evidence="18">
    <location>
        <begin position="541"/>
        <end position="552"/>
    </location>
</feature>
<evidence type="ECO:0000256" key="4">
    <source>
        <dbReference type="ARBA" id="ARBA00022801"/>
    </source>
</evidence>
<comment type="similarity">
    <text evidence="13">Belongs to the uracil-DNA glycosylase (UDG) superfamily. TDG/mug family.</text>
</comment>
<evidence type="ECO:0000256" key="16">
    <source>
        <dbReference type="ARBA" id="ARBA00071248"/>
    </source>
</evidence>
<keyword evidence="9" id="KW-0804">Transcription</keyword>
<evidence type="ECO:0000256" key="13">
    <source>
        <dbReference type="ARBA" id="ARBA00061261"/>
    </source>
</evidence>
<dbReference type="GO" id="GO:0141016">
    <property type="term" value="F:G/T mismatch-specific thymine-DNA glycosylase activity"/>
    <property type="evidence" value="ECO:0007669"/>
    <property type="project" value="UniProtKB-EC"/>
</dbReference>
<gene>
    <name evidence="21" type="primary">LOC103507244</name>
</gene>
<dbReference type="PANTHER" id="PTHR12159:SF9">
    <property type="entry name" value="G_T MISMATCH-SPECIFIC THYMINE DNA GLYCOSYLASE"/>
    <property type="match status" value="1"/>
</dbReference>
<dbReference type="EC" id="3.2.2.29" evidence="15"/>
<feature type="domain" description="Uracil-DNA glycosylase-like" evidence="19">
    <location>
        <begin position="96"/>
        <end position="242"/>
    </location>
</feature>
<evidence type="ECO:0000256" key="17">
    <source>
        <dbReference type="ARBA" id="ARBA00083221"/>
    </source>
</evidence>
<protein>
    <recommendedName>
        <fullName evidence="16">G/T mismatch-specific thymine DNA glycosylase</fullName>
        <ecNumber evidence="15">3.2.2.29</ecNumber>
    </recommendedName>
    <alternativeName>
        <fullName evidence="17">Thymine-DNA glycosylase</fullName>
    </alternativeName>
</protein>
<dbReference type="GeneID" id="103507244"/>
<keyword evidence="3" id="KW-0227">DNA damage</keyword>
<dbReference type="GO" id="GO:0040029">
    <property type="term" value="P:epigenetic regulation of gene expression"/>
    <property type="evidence" value="ECO:0007669"/>
    <property type="project" value="UniProtKB-ARBA"/>
</dbReference>
<feature type="compositionally biased region" description="Basic and acidic residues" evidence="18">
    <location>
        <begin position="423"/>
        <end position="438"/>
    </location>
</feature>
<name>A0A3Q0INS9_DIACI</name>